<keyword evidence="4" id="KW-1185">Reference proteome</keyword>
<dbReference type="Gene3D" id="3.40.50.620">
    <property type="entry name" value="HUPs"/>
    <property type="match status" value="2"/>
</dbReference>
<dbReference type="PRINTS" id="PR01438">
    <property type="entry name" value="UNVRSLSTRESS"/>
</dbReference>
<name>A0A2R4TC61_9ACTN</name>
<feature type="domain" description="UspA" evidence="2">
    <location>
        <begin position="152"/>
        <end position="283"/>
    </location>
</feature>
<organism evidence="3 4">
    <name type="scientific">Streptomyces lunaelactis</name>
    <dbReference type="NCBI Taxonomy" id="1535768"/>
    <lineage>
        <taxon>Bacteria</taxon>
        <taxon>Bacillati</taxon>
        <taxon>Actinomycetota</taxon>
        <taxon>Actinomycetes</taxon>
        <taxon>Kitasatosporales</taxon>
        <taxon>Streptomycetaceae</taxon>
        <taxon>Streptomyces</taxon>
    </lineage>
</organism>
<comment type="similarity">
    <text evidence="1">Belongs to the universal stress protein A family.</text>
</comment>
<evidence type="ECO:0000256" key="1">
    <source>
        <dbReference type="ARBA" id="ARBA00008791"/>
    </source>
</evidence>
<evidence type="ECO:0000313" key="3">
    <source>
        <dbReference type="EMBL" id="AVZ76703.1"/>
    </source>
</evidence>
<dbReference type="PANTHER" id="PTHR46268:SF6">
    <property type="entry name" value="UNIVERSAL STRESS PROTEIN UP12"/>
    <property type="match status" value="1"/>
</dbReference>
<evidence type="ECO:0000259" key="2">
    <source>
        <dbReference type="Pfam" id="PF00582"/>
    </source>
</evidence>
<dbReference type="EMBL" id="CP026304">
    <property type="protein sequence ID" value="AVZ76703.1"/>
    <property type="molecule type" value="Genomic_DNA"/>
</dbReference>
<dbReference type="PANTHER" id="PTHR46268">
    <property type="entry name" value="STRESS RESPONSE PROTEIN NHAX"/>
    <property type="match status" value="1"/>
</dbReference>
<dbReference type="Proteomes" id="UP000244201">
    <property type="component" value="Chromosome"/>
</dbReference>
<dbReference type="AlphaFoldDB" id="A0A2R4TC61"/>
<dbReference type="InterPro" id="IPR006015">
    <property type="entry name" value="Universal_stress_UspA"/>
</dbReference>
<feature type="domain" description="UspA" evidence="2">
    <location>
        <begin position="9"/>
        <end position="141"/>
    </location>
</feature>
<evidence type="ECO:0000313" key="4">
    <source>
        <dbReference type="Proteomes" id="UP000244201"/>
    </source>
</evidence>
<gene>
    <name evidence="3" type="ORF">SLUN_35350</name>
</gene>
<protein>
    <submittedName>
        <fullName evidence="3">Universal stress protein UspA</fullName>
    </submittedName>
</protein>
<dbReference type="KEGG" id="slk:SLUN_35350"/>
<dbReference type="InterPro" id="IPR006016">
    <property type="entry name" value="UspA"/>
</dbReference>
<proteinExistence type="inferred from homology"/>
<accession>A0A2R4TC61</accession>
<dbReference type="InterPro" id="IPR014729">
    <property type="entry name" value="Rossmann-like_a/b/a_fold"/>
</dbReference>
<reference evidence="3 4" key="1">
    <citation type="submission" date="2018-01" db="EMBL/GenBank/DDBJ databases">
        <title>Complete genome sequence of Streptomyces lunaelactis MM109T, a Ferroverdin A producer isolated from cave moonmilk deposits.</title>
        <authorList>
            <person name="Naome A."/>
            <person name="Martinet L."/>
            <person name="Maciejewska M."/>
            <person name="Anderssen S."/>
            <person name="Adam D."/>
            <person name="Tenconi E."/>
            <person name="Deflandre B."/>
            <person name="Arguelles-Arias A."/>
            <person name="Calusinska M."/>
            <person name="Copieters W."/>
            <person name="Karim L."/>
            <person name="Hanikenne M."/>
            <person name="Baurain D."/>
            <person name="van Wezel G."/>
            <person name="Smargiasso N."/>
            <person name="de Pauw E."/>
            <person name="Delfosse P."/>
            <person name="Rigali S."/>
        </authorList>
    </citation>
    <scope>NUCLEOTIDE SEQUENCE [LARGE SCALE GENOMIC DNA]</scope>
    <source>
        <strain evidence="3 4">MM109</strain>
    </source>
</reference>
<dbReference type="Pfam" id="PF00582">
    <property type="entry name" value="Usp"/>
    <property type="match status" value="2"/>
</dbReference>
<dbReference type="SUPFAM" id="SSF52402">
    <property type="entry name" value="Adenine nucleotide alpha hydrolases-like"/>
    <property type="match status" value="2"/>
</dbReference>
<sequence>MGGPELGMVVVGVDGSANAATAAEWAAAEADRRGKALRLLYAADTYRRALYASVETVERVRQRGRDVLKDTADRLGEQYPELQINKELSQREPTVSLHDAAGNHGTIVVGNRGYGGFAALLLGSVGLRVAAGATVPVVVVRGAAQGAETGVVVAAVRDEDDLDCVRHAARGAELRKASLRLLSVWQVLRYVGLVATMLDDVDEIAQQHLHGVSAVADRIRDEFPKLTVTADVEEGASVAGALVEASRQADLLVMGGRRPPDAFGPTLGRVTHAALHHAECPVELIPRESKRHREEK</sequence>
<dbReference type="OrthoDB" id="3865341at2"/>